<dbReference type="RefSeq" id="WP_017798924.1">
    <property type="nucleotide sequence ID" value="NZ_JAGGMQ010000001.1"/>
</dbReference>
<dbReference type="InterPro" id="IPR041129">
    <property type="entry name" value="CdiI_2"/>
</dbReference>
<proteinExistence type="predicted"/>
<accession>A0ABS4PFM2</accession>
<evidence type="ECO:0000259" key="1">
    <source>
        <dbReference type="Pfam" id="PF18593"/>
    </source>
</evidence>
<protein>
    <recommendedName>
        <fullName evidence="1">CdiI immunity protein domain-containing protein</fullName>
    </recommendedName>
</protein>
<organism evidence="2 3">
    <name type="scientific">Winslowiella toletana</name>
    <dbReference type="NCBI Taxonomy" id="92490"/>
    <lineage>
        <taxon>Bacteria</taxon>
        <taxon>Pseudomonadati</taxon>
        <taxon>Pseudomonadota</taxon>
        <taxon>Gammaproteobacteria</taxon>
        <taxon>Enterobacterales</taxon>
        <taxon>Erwiniaceae</taxon>
        <taxon>Winslowiella</taxon>
    </lineage>
</organism>
<sequence length="103" mass="11687">MKNINTFGLDSLIAIYFGQDYDLFGSGESVSAQIDAWIADTPVAFREGIIGDIDQFYQECDNFEQDFQARYSDDFSTELWETTPGDFLELLRVKVKASLPDPL</sequence>
<evidence type="ECO:0000313" key="2">
    <source>
        <dbReference type="EMBL" id="MBP2171451.1"/>
    </source>
</evidence>
<reference evidence="3" key="1">
    <citation type="submission" date="2023-07" db="EMBL/GenBank/DDBJ databases">
        <title>Genome mining of underrepresented organisms for secondary metabolites.</title>
        <authorList>
            <person name="D'Agostino P.M."/>
        </authorList>
    </citation>
    <scope>NUCLEOTIDE SEQUENCE [LARGE SCALE GENOMIC DNA]</scope>
    <source>
        <strain evidence="3">WS4403</strain>
    </source>
</reference>
<name>A0ABS4PFM2_9GAMM</name>
<dbReference type="Proteomes" id="UP001195624">
    <property type="component" value="Unassembled WGS sequence"/>
</dbReference>
<dbReference type="Pfam" id="PF18593">
    <property type="entry name" value="CdiI_2"/>
    <property type="match status" value="1"/>
</dbReference>
<gene>
    <name evidence="2" type="ORF">J2125_004643</name>
</gene>
<dbReference type="EMBL" id="JAGGMQ010000001">
    <property type="protein sequence ID" value="MBP2171451.1"/>
    <property type="molecule type" value="Genomic_DNA"/>
</dbReference>
<feature type="domain" description="CdiI immunity protein" evidence="1">
    <location>
        <begin position="8"/>
        <end position="92"/>
    </location>
</feature>
<evidence type="ECO:0000313" key="3">
    <source>
        <dbReference type="Proteomes" id="UP001195624"/>
    </source>
</evidence>
<keyword evidence="3" id="KW-1185">Reference proteome</keyword>
<comment type="caution">
    <text evidence="2">The sequence shown here is derived from an EMBL/GenBank/DDBJ whole genome shotgun (WGS) entry which is preliminary data.</text>
</comment>